<dbReference type="EMBL" id="RIAR02000001">
    <property type="protein sequence ID" value="NSL89607.1"/>
    <property type="molecule type" value="Genomic_DNA"/>
</dbReference>
<feature type="chain" id="PRO_5040451329" evidence="2">
    <location>
        <begin position="21"/>
        <end position="107"/>
    </location>
</feature>
<sequence length="107" mass="11373">MKKFLTGMLALFMGASVAMAQAPAATPAKKEAKVAKTKIEQTSAPKAKAEAKPVVTAKGDTHLKKDGTPDKRFKTNKDAASEGPKKKDGTPDMRFKSNNKEAGKKKA</sequence>
<comment type="caution">
    <text evidence="3">The sequence shown here is derived from an EMBL/GenBank/DDBJ whole genome shotgun (WGS) entry which is preliminary data.</text>
</comment>
<reference evidence="3" key="1">
    <citation type="submission" date="2020-05" db="EMBL/GenBank/DDBJ databases">
        <title>Chitinophaga laudate sp. nov., isolated from a tropical peat swamp.</title>
        <authorList>
            <person name="Goh C.B.S."/>
            <person name="Lee M.S."/>
            <person name="Parimannan S."/>
            <person name="Pasbakhsh P."/>
            <person name="Yule C.M."/>
            <person name="Rajandas H."/>
            <person name="Loke S."/>
            <person name="Croft L."/>
            <person name="Tan J.B.L."/>
        </authorList>
    </citation>
    <scope>NUCLEOTIDE SEQUENCE</scope>
    <source>
        <strain evidence="3">Mgbs1</strain>
    </source>
</reference>
<protein>
    <submittedName>
        <fullName evidence="3">Uncharacterized protein</fullName>
    </submittedName>
</protein>
<organism evidence="3 4">
    <name type="scientific">Chitinophaga solisilvae</name>
    <dbReference type="NCBI Taxonomy" id="1233460"/>
    <lineage>
        <taxon>Bacteria</taxon>
        <taxon>Pseudomonadati</taxon>
        <taxon>Bacteroidota</taxon>
        <taxon>Chitinophagia</taxon>
        <taxon>Chitinophagales</taxon>
        <taxon>Chitinophagaceae</taxon>
        <taxon>Chitinophaga</taxon>
    </lineage>
</organism>
<name>A0A9Q5DDS2_9BACT</name>
<evidence type="ECO:0000313" key="4">
    <source>
        <dbReference type="Proteomes" id="UP000281028"/>
    </source>
</evidence>
<evidence type="ECO:0000256" key="1">
    <source>
        <dbReference type="SAM" id="MobiDB-lite"/>
    </source>
</evidence>
<dbReference type="Proteomes" id="UP000281028">
    <property type="component" value="Unassembled WGS sequence"/>
</dbReference>
<accession>A0A9Q5DDS2</accession>
<evidence type="ECO:0000313" key="3">
    <source>
        <dbReference type="EMBL" id="NSL89607.1"/>
    </source>
</evidence>
<proteinExistence type="predicted"/>
<feature type="signal peptide" evidence="2">
    <location>
        <begin position="1"/>
        <end position="20"/>
    </location>
</feature>
<gene>
    <name evidence="3" type="ORF">ECE50_022390</name>
</gene>
<dbReference type="AlphaFoldDB" id="A0A9Q5DDS2"/>
<feature type="compositionally biased region" description="Basic and acidic residues" evidence="1">
    <location>
        <begin position="59"/>
        <end position="107"/>
    </location>
</feature>
<evidence type="ECO:0000256" key="2">
    <source>
        <dbReference type="SAM" id="SignalP"/>
    </source>
</evidence>
<dbReference type="RefSeq" id="WP_160714603.1">
    <property type="nucleotide sequence ID" value="NZ_JAABOK010000007.1"/>
</dbReference>
<feature type="compositionally biased region" description="Basic and acidic residues" evidence="1">
    <location>
        <begin position="28"/>
        <end position="39"/>
    </location>
</feature>
<keyword evidence="2" id="KW-0732">Signal</keyword>
<keyword evidence="4" id="KW-1185">Reference proteome</keyword>
<feature type="region of interest" description="Disordered" evidence="1">
    <location>
        <begin position="24"/>
        <end position="107"/>
    </location>
</feature>